<dbReference type="GeneID" id="61896104"/>
<reference evidence="1 2" key="1">
    <citation type="submission" date="2017-05" db="EMBL/GenBank/DDBJ databases">
        <authorList>
            <person name="Blom J."/>
        </authorList>
    </citation>
    <scope>NUCLEOTIDE SEQUENCE [LARGE SCALE GENOMIC DNA]</scope>
    <source>
        <strain evidence="1">PD885</strain>
    </source>
</reference>
<organism evidence="1 2">
    <name type="scientific">Xanthomonas fragariae</name>
    <dbReference type="NCBI Taxonomy" id="48664"/>
    <lineage>
        <taxon>Bacteria</taxon>
        <taxon>Pseudomonadati</taxon>
        <taxon>Pseudomonadota</taxon>
        <taxon>Gammaproteobacteria</taxon>
        <taxon>Lysobacterales</taxon>
        <taxon>Lysobacteraceae</taxon>
        <taxon>Xanthomonas</taxon>
    </lineage>
</organism>
<keyword evidence="2" id="KW-1185">Reference proteome</keyword>
<name>A0ABY1RV36_9XANT</name>
<dbReference type="Proteomes" id="UP000195877">
    <property type="component" value="Chromosome 1"/>
</dbReference>
<dbReference type="EMBL" id="LT853882">
    <property type="protein sequence ID" value="SMR01066.1"/>
    <property type="molecule type" value="Genomic_DNA"/>
</dbReference>
<evidence type="ECO:0000313" key="2">
    <source>
        <dbReference type="Proteomes" id="UP000195877"/>
    </source>
</evidence>
<evidence type="ECO:0000313" key="1">
    <source>
        <dbReference type="EMBL" id="SMR01066.1"/>
    </source>
</evidence>
<dbReference type="Pfam" id="PF05489">
    <property type="entry name" value="Phage_tail_X"/>
    <property type="match status" value="1"/>
</dbReference>
<dbReference type="InterPro" id="IPR008861">
    <property type="entry name" value="GpX-like"/>
</dbReference>
<dbReference type="RefSeq" id="WP_088057066.1">
    <property type="nucleotide sequence ID" value="NZ_CP127378.1"/>
</dbReference>
<sequence length="69" mass="7483">MRVHAMQGDTVDLLCWRHLGSTTGLVERTYLLTPGLAELGAVLPHGTPVELPEVTTTTAAMTPLVQLWD</sequence>
<protein>
    <submittedName>
        <fullName evidence="1">Phage Tail Protein X</fullName>
    </submittedName>
</protein>
<proteinExistence type="predicted"/>
<gene>
    <name evidence="1" type="ORF">PD885_03847</name>
</gene>
<accession>A0ABY1RV36</accession>